<feature type="domain" description="Glycoside hydrolase family 2 immunoglobulin-like beta-sandwich" evidence="4">
    <location>
        <begin position="195"/>
        <end position="302"/>
    </location>
</feature>
<dbReference type="Pfam" id="PF18565">
    <property type="entry name" value="Glyco_hydro2_C5"/>
    <property type="match status" value="1"/>
</dbReference>
<evidence type="ECO:0000259" key="8">
    <source>
        <dbReference type="Pfam" id="PF22666"/>
    </source>
</evidence>
<dbReference type="Pfam" id="PF16355">
    <property type="entry name" value="DUF4982"/>
    <property type="match status" value="1"/>
</dbReference>
<feature type="domain" description="Glycoside hydrolase family 2 catalytic" evidence="5">
    <location>
        <begin position="309"/>
        <end position="463"/>
    </location>
</feature>
<dbReference type="InterPro" id="IPR054593">
    <property type="entry name" value="Beta-mannosidase-like_N2"/>
</dbReference>
<dbReference type="Proteomes" id="UP001210231">
    <property type="component" value="Unassembled WGS sequence"/>
</dbReference>
<dbReference type="Pfam" id="PF00703">
    <property type="entry name" value="Glyco_hydro_2"/>
    <property type="match status" value="1"/>
</dbReference>
<evidence type="ECO:0000259" key="6">
    <source>
        <dbReference type="Pfam" id="PF16355"/>
    </source>
</evidence>
<proteinExistence type="inferred from homology"/>
<feature type="domain" description="Beta-mannosidase-like galactose-binding" evidence="8">
    <location>
        <begin position="101"/>
        <end position="170"/>
    </location>
</feature>
<accession>A0ABT4ULP3</accession>
<dbReference type="SUPFAM" id="SSF51445">
    <property type="entry name" value="(Trans)glycosidases"/>
    <property type="match status" value="1"/>
</dbReference>
<dbReference type="InterPro" id="IPR013783">
    <property type="entry name" value="Ig-like_fold"/>
</dbReference>
<evidence type="ECO:0000259" key="7">
    <source>
        <dbReference type="Pfam" id="PF18565"/>
    </source>
</evidence>
<dbReference type="InterPro" id="IPR040605">
    <property type="entry name" value="Glyco_hydro2_dom5"/>
</dbReference>
<feature type="domain" description="DUF4982" evidence="6">
    <location>
        <begin position="623"/>
        <end position="681"/>
    </location>
</feature>
<evidence type="ECO:0000256" key="1">
    <source>
        <dbReference type="ARBA" id="ARBA00007401"/>
    </source>
</evidence>
<dbReference type="PROSITE" id="PS00608">
    <property type="entry name" value="GLYCOSYL_HYDROL_F2_2"/>
    <property type="match status" value="1"/>
</dbReference>
<organism evidence="9 10">
    <name type="scientific">Polluticaenibacter yanchengensis</name>
    <dbReference type="NCBI Taxonomy" id="3014562"/>
    <lineage>
        <taxon>Bacteria</taxon>
        <taxon>Pseudomonadati</taxon>
        <taxon>Bacteroidota</taxon>
        <taxon>Chitinophagia</taxon>
        <taxon>Chitinophagales</taxon>
        <taxon>Chitinophagaceae</taxon>
        <taxon>Polluticaenibacter</taxon>
    </lineage>
</organism>
<gene>
    <name evidence="9" type="ORF">O3P16_13105</name>
</gene>
<dbReference type="RefSeq" id="WP_407032080.1">
    <property type="nucleotide sequence ID" value="NZ_JAQGEF010000016.1"/>
</dbReference>
<name>A0ABT4ULP3_9BACT</name>
<evidence type="ECO:0000313" key="9">
    <source>
        <dbReference type="EMBL" id="MDA3615752.1"/>
    </source>
</evidence>
<comment type="caution">
    <text evidence="9">The sequence shown here is derived from an EMBL/GenBank/DDBJ whole genome shotgun (WGS) entry which is preliminary data.</text>
</comment>
<evidence type="ECO:0000313" key="10">
    <source>
        <dbReference type="Proteomes" id="UP001210231"/>
    </source>
</evidence>
<dbReference type="Gene3D" id="2.60.40.10">
    <property type="entry name" value="Immunoglobulins"/>
    <property type="match status" value="3"/>
</dbReference>
<dbReference type="InterPro" id="IPR006101">
    <property type="entry name" value="Glyco_hydro_2"/>
</dbReference>
<dbReference type="Gene3D" id="3.20.20.80">
    <property type="entry name" value="Glycosidases"/>
    <property type="match status" value="1"/>
</dbReference>
<feature type="domain" description="Glycoside hydrolase family 2" evidence="7">
    <location>
        <begin position="694"/>
        <end position="796"/>
    </location>
</feature>
<comment type="similarity">
    <text evidence="1">Belongs to the glycosyl hydrolase 2 family.</text>
</comment>
<protein>
    <submittedName>
        <fullName evidence="9">DUF4982 domain-containing protein</fullName>
    </submittedName>
</protein>
<dbReference type="InterPro" id="IPR006103">
    <property type="entry name" value="Glyco_hydro_2_cat"/>
</dbReference>
<dbReference type="SUPFAM" id="SSF49785">
    <property type="entry name" value="Galactose-binding domain-like"/>
    <property type="match status" value="1"/>
</dbReference>
<dbReference type="InterPro" id="IPR036156">
    <property type="entry name" value="Beta-gal/glucu_dom_sf"/>
</dbReference>
<evidence type="ECO:0000259" key="4">
    <source>
        <dbReference type="Pfam" id="PF00703"/>
    </source>
</evidence>
<dbReference type="InterPro" id="IPR051913">
    <property type="entry name" value="GH2_Domain-Containing"/>
</dbReference>
<dbReference type="SUPFAM" id="SSF49303">
    <property type="entry name" value="beta-Galactosidase/glucuronidase domain"/>
    <property type="match status" value="1"/>
</dbReference>
<dbReference type="InterPro" id="IPR017853">
    <property type="entry name" value="GH"/>
</dbReference>
<dbReference type="Pfam" id="PF22666">
    <property type="entry name" value="Glyco_hydro_2_N2"/>
    <property type="match status" value="1"/>
</dbReference>
<dbReference type="InterPro" id="IPR008979">
    <property type="entry name" value="Galactose-bd-like_sf"/>
</dbReference>
<keyword evidence="10" id="KW-1185">Reference proteome</keyword>
<evidence type="ECO:0000259" key="5">
    <source>
        <dbReference type="Pfam" id="PF02836"/>
    </source>
</evidence>
<dbReference type="Gene3D" id="2.60.120.260">
    <property type="entry name" value="Galactose-binding domain-like"/>
    <property type="match status" value="1"/>
</dbReference>
<sequence length="800" mass="90059">MFSHSVKSVLAVTAGLCLGLFNGHAQKTGFNERNNLLNDNWKFFRGGALGADKTDYDDSFWRTVNVPHDFSVEDLPGTGSPFDRGALSQVNGGFTTGGTGWYRKNIHLPANLKGKRIVLQFDGVYMNSDVFINGKRLGNQPNGYIPFVLDATSLLKFDTVNQIVVRAKNEGDNSRWFTGSGIYRNVWLKVLEPIHIDNYGVHIQSKVISPALAQLNIETLLNKQKEDSTKPVDISYKIIAPDRSVVAETRVVQTSSNKVNNKIEISKPVIWDIDAPRLYQAQITVWQNGKAIDSVTQSFGIRSIAFSADKGFQLNGKTVKLKGGCIHHDNYSLGAKVYSVGEERKIRILKEAGYNAIRTSHNPMSTELLDACDKYGMLVIDEAFDMWSTKKTAQDYHLYFNEWWQKDLTTFIKRDRNHPSVILWSTGNEIPNRDKPEVVAISQMLTDFVHSMDSTRGVTCGVNGVGPDKDPFFATLDVGGYNYAPQRYAEDAKRVPDRVIYGSESFVKKSFQYWMGVLDHPQVIGDFVWTAWDYIGEASIGWLGYPQRQAFYPWNLAYTGEIDVLGHKRPAAYYREALWKENALSVFVKSPELSFDTAKFKEFWSEWEAPDVHAHWNWNKYSQPLDIEVYSSCDEVELFLNNKSLGKKPTNRNTEFKAIYQLPFTAGELKAVGYKKRKKVAESILKTADAATNISVKADKQLLKANNQDLSFIDIELTDNKGVVNPFADNELTFRVTGNAELIAVGNGDPRSVESYQRNNRKAWRGKAQIVVKSGYKTGKATVEISGNGFISKTIELTIE</sequence>
<dbReference type="PRINTS" id="PR00132">
    <property type="entry name" value="GLHYDRLASE2"/>
</dbReference>
<keyword evidence="2" id="KW-0378">Hydrolase</keyword>
<dbReference type="EMBL" id="JAQGEF010000016">
    <property type="protein sequence ID" value="MDA3615752.1"/>
    <property type="molecule type" value="Genomic_DNA"/>
</dbReference>
<dbReference type="InterPro" id="IPR032311">
    <property type="entry name" value="DUF4982"/>
</dbReference>
<reference evidence="9 10" key="1">
    <citation type="submission" date="2022-12" db="EMBL/GenBank/DDBJ databases">
        <title>Chitinophagaceae gen. sp. nov., a new member of the family Chitinophagaceae, isolated from soil in a chemical factory.</title>
        <authorList>
            <person name="Ke Z."/>
        </authorList>
    </citation>
    <scope>NUCLEOTIDE SEQUENCE [LARGE SCALE GENOMIC DNA]</scope>
    <source>
        <strain evidence="9 10">LY-5</strain>
    </source>
</reference>
<evidence type="ECO:0000256" key="2">
    <source>
        <dbReference type="ARBA" id="ARBA00022801"/>
    </source>
</evidence>
<dbReference type="InterPro" id="IPR023232">
    <property type="entry name" value="Glyco_hydro_2_AS"/>
</dbReference>
<dbReference type="PANTHER" id="PTHR42732:SF1">
    <property type="entry name" value="BETA-MANNOSIDASE"/>
    <property type="match status" value="1"/>
</dbReference>
<dbReference type="Pfam" id="PF02836">
    <property type="entry name" value="Glyco_hydro_2_C"/>
    <property type="match status" value="1"/>
</dbReference>
<evidence type="ECO:0000256" key="3">
    <source>
        <dbReference type="ARBA" id="ARBA00023295"/>
    </source>
</evidence>
<keyword evidence="3" id="KW-0326">Glycosidase</keyword>
<dbReference type="PANTHER" id="PTHR42732">
    <property type="entry name" value="BETA-GALACTOSIDASE"/>
    <property type="match status" value="1"/>
</dbReference>
<dbReference type="InterPro" id="IPR006102">
    <property type="entry name" value="Ig-like_GH2"/>
</dbReference>